<dbReference type="PANTHER" id="PTHR33065:SF19">
    <property type="entry name" value="OS11G0130700 PROTEIN"/>
    <property type="match status" value="1"/>
</dbReference>
<dbReference type="AlphaFoldDB" id="A0A1E5W6W0"/>
<dbReference type="EMBL" id="LWDX02019699">
    <property type="protein sequence ID" value="OEL33183.1"/>
    <property type="molecule type" value="Genomic_DNA"/>
</dbReference>
<dbReference type="InterPro" id="IPR046533">
    <property type="entry name" value="DUF6598"/>
</dbReference>
<sequence>MMMSTPTDCRPPDMWACKAHRGCAMMQIFSLKLAHTSAAIDGPIHLYGFLAVRDRLNPLRNYIFNRSREDPFVLGQQGGDSGSFIQMAGPKRGIEMRATVLIEYDMKIKREGGQEDDLQLVDGAACFSELASLDRRVYTQRIGAVDICLALIHNAVEATIQVGYHKCIMAAA</sequence>
<dbReference type="Pfam" id="PF20241">
    <property type="entry name" value="DUF6598"/>
    <property type="match status" value="1"/>
</dbReference>
<proteinExistence type="predicted"/>
<dbReference type="OrthoDB" id="631395at2759"/>
<evidence type="ECO:0000313" key="3">
    <source>
        <dbReference type="Proteomes" id="UP000095767"/>
    </source>
</evidence>
<evidence type="ECO:0000313" key="2">
    <source>
        <dbReference type="EMBL" id="OEL33183.1"/>
    </source>
</evidence>
<gene>
    <name evidence="2" type="ORF">BAE44_0005801</name>
</gene>
<dbReference type="PANTHER" id="PTHR33065">
    <property type="entry name" value="OS07G0486400 PROTEIN"/>
    <property type="match status" value="1"/>
</dbReference>
<feature type="domain" description="DUF6598" evidence="1">
    <location>
        <begin position="25"/>
        <end position="162"/>
    </location>
</feature>
<dbReference type="Proteomes" id="UP000095767">
    <property type="component" value="Unassembled WGS sequence"/>
</dbReference>
<comment type="caution">
    <text evidence="2">The sequence shown here is derived from an EMBL/GenBank/DDBJ whole genome shotgun (WGS) entry which is preliminary data.</text>
</comment>
<keyword evidence="3" id="KW-1185">Reference proteome</keyword>
<organism evidence="2 3">
    <name type="scientific">Dichanthelium oligosanthes</name>
    <dbReference type="NCBI Taxonomy" id="888268"/>
    <lineage>
        <taxon>Eukaryota</taxon>
        <taxon>Viridiplantae</taxon>
        <taxon>Streptophyta</taxon>
        <taxon>Embryophyta</taxon>
        <taxon>Tracheophyta</taxon>
        <taxon>Spermatophyta</taxon>
        <taxon>Magnoliopsida</taxon>
        <taxon>Liliopsida</taxon>
        <taxon>Poales</taxon>
        <taxon>Poaceae</taxon>
        <taxon>PACMAD clade</taxon>
        <taxon>Panicoideae</taxon>
        <taxon>Panicodae</taxon>
        <taxon>Paniceae</taxon>
        <taxon>Dichantheliinae</taxon>
        <taxon>Dichanthelium</taxon>
    </lineage>
</organism>
<protein>
    <recommendedName>
        <fullName evidence="1">DUF6598 domain-containing protein</fullName>
    </recommendedName>
</protein>
<accession>A0A1E5W6W0</accession>
<name>A0A1E5W6W0_9POAL</name>
<reference evidence="2 3" key="1">
    <citation type="submission" date="2016-09" db="EMBL/GenBank/DDBJ databases">
        <title>The draft genome of Dichanthelium oligosanthes: A C3 panicoid grass species.</title>
        <authorList>
            <person name="Studer A.J."/>
            <person name="Schnable J.C."/>
            <person name="Brutnell T.P."/>
        </authorList>
    </citation>
    <scope>NUCLEOTIDE SEQUENCE [LARGE SCALE GENOMIC DNA]</scope>
    <source>
        <strain evidence="3">cv. Kellogg 1175</strain>
        <tissue evidence="2">Leaf</tissue>
    </source>
</reference>
<evidence type="ECO:0000259" key="1">
    <source>
        <dbReference type="Pfam" id="PF20241"/>
    </source>
</evidence>